<evidence type="ECO:0000256" key="4">
    <source>
        <dbReference type="ARBA" id="ARBA00022555"/>
    </source>
</evidence>
<evidence type="ECO:0000256" key="17">
    <source>
        <dbReference type="ARBA" id="ARBA00075386"/>
    </source>
</evidence>
<dbReference type="OrthoDB" id="19830at2759"/>
<keyword evidence="21" id="KW-1185">Reference proteome</keyword>
<keyword evidence="13" id="KW-0687">Ribonucleoprotein</keyword>
<dbReference type="InterPro" id="IPR019266">
    <property type="entry name" value="Ribosomal_mS27"/>
</dbReference>
<keyword evidence="12" id="KW-0496">Mitochondrion</keyword>
<keyword evidence="11 18" id="KW-0175">Coiled coil</keyword>
<dbReference type="GO" id="GO:0005763">
    <property type="term" value="C:mitochondrial small ribosomal subunit"/>
    <property type="evidence" value="ECO:0007669"/>
    <property type="project" value="UniProtKB-ARBA"/>
</dbReference>
<evidence type="ECO:0000256" key="13">
    <source>
        <dbReference type="ARBA" id="ARBA00023274"/>
    </source>
</evidence>
<dbReference type="GO" id="GO:0005743">
    <property type="term" value="C:mitochondrial inner membrane"/>
    <property type="evidence" value="ECO:0007669"/>
    <property type="project" value="UniProtKB-ARBA"/>
</dbReference>
<keyword evidence="10" id="KW-0689">Ribosomal protein</keyword>
<evidence type="ECO:0000313" key="20">
    <source>
        <dbReference type="EMBL" id="KAI1905266.1"/>
    </source>
</evidence>
<evidence type="ECO:0000256" key="18">
    <source>
        <dbReference type="SAM" id="Coils"/>
    </source>
</evidence>
<evidence type="ECO:0000256" key="1">
    <source>
        <dbReference type="ARBA" id="ARBA00004173"/>
    </source>
</evidence>
<dbReference type="PANTHER" id="PTHR21393:SF0">
    <property type="entry name" value="SMALL RIBOSOMAL SUBUNIT PROTEIN MS27"/>
    <property type="match status" value="1"/>
</dbReference>
<dbReference type="FunFam" id="1.25.40.10:FF:000232">
    <property type="entry name" value="28S ribosomal protein S27, mitochondrial"/>
    <property type="match status" value="1"/>
</dbReference>
<keyword evidence="9" id="KW-0809">Transit peptide</keyword>
<organism evidence="20 21">
    <name type="scientific">Albula goreensis</name>
    <dbReference type="NCBI Taxonomy" id="1534307"/>
    <lineage>
        <taxon>Eukaryota</taxon>
        <taxon>Metazoa</taxon>
        <taxon>Chordata</taxon>
        <taxon>Craniata</taxon>
        <taxon>Vertebrata</taxon>
        <taxon>Euteleostomi</taxon>
        <taxon>Actinopterygii</taxon>
        <taxon>Neopterygii</taxon>
        <taxon>Teleostei</taxon>
        <taxon>Albuliformes</taxon>
        <taxon>Albulidae</taxon>
        <taxon>Albula</taxon>
    </lineage>
</organism>
<evidence type="ECO:0000256" key="3">
    <source>
        <dbReference type="ARBA" id="ARBA00022490"/>
    </source>
</evidence>
<name>A0A8T3EA13_9TELE</name>
<keyword evidence="7" id="KW-0810">Translation regulation</keyword>
<comment type="subcellular location">
    <subcellularLocation>
        <location evidence="2">Cytoplasm</location>
    </subcellularLocation>
    <subcellularLocation>
        <location evidence="1">Mitochondrion</location>
    </subcellularLocation>
</comment>
<feature type="region of interest" description="Disordered" evidence="19">
    <location>
        <begin position="294"/>
        <end position="323"/>
    </location>
</feature>
<feature type="coiled-coil region" evidence="18">
    <location>
        <begin position="374"/>
        <end position="401"/>
    </location>
</feature>
<comment type="similarity">
    <text evidence="14">Belongs to the mitochondrion-specific ribosomal protein mS27 family.</text>
</comment>
<evidence type="ECO:0000256" key="12">
    <source>
        <dbReference type="ARBA" id="ARBA00023128"/>
    </source>
</evidence>
<evidence type="ECO:0000313" key="21">
    <source>
        <dbReference type="Proteomes" id="UP000829720"/>
    </source>
</evidence>
<proteinExistence type="inferred from homology"/>
<evidence type="ECO:0000256" key="14">
    <source>
        <dbReference type="ARBA" id="ARBA00061536"/>
    </source>
</evidence>
<dbReference type="GO" id="GO:0006417">
    <property type="term" value="P:regulation of translation"/>
    <property type="evidence" value="ECO:0007669"/>
    <property type="project" value="UniProtKB-KW"/>
</dbReference>
<comment type="caution">
    <text evidence="20">The sequence shown here is derived from an EMBL/GenBank/DDBJ whole genome shotgun (WGS) entry which is preliminary data.</text>
</comment>
<dbReference type="EMBL" id="JAERUA010000001">
    <property type="protein sequence ID" value="KAI1905266.1"/>
    <property type="molecule type" value="Genomic_DNA"/>
</dbReference>
<evidence type="ECO:0000256" key="19">
    <source>
        <dbReference type="SAM" id="MobiDB-lite"/>
    </source>
</evidence>
<keyword evidence="6" id="KW-0677">Repeat</keyword>
<evidence type="ECO:0000256" key="16">
    <source>
        <dbReference type="ARBA" id="ARBA00074987"/>
    </source>
</evidence>
<sequence>MAASLLQRCALFARGSAKCITHAFTARRCLLSASYLDASVWEQRPEDPQNLAELATLMDRTYERKFPVSSLTIARFVDNISSKEEVGQAEYYLYKFRHSPNCWYLRDWTMHSWFRQCLKYGARDMAMHTLKNKVQFGMFPDDLTLNLLIDSFLKDDDYKGAFAVVEEVMLQEAFDTPSTRILSLYTLAKYLATKPELTWEQERNVGAALLIAGLKENNSTGLSAQILGAALLGKVEMSRGIRAVYHQMPLIWTPGYLSRALAVMEKVCSGAGDVKLSKEVLDCLEAVLRDAAPASETGVSEGNEDAQEVQDTKTEQEVSEEDQLERAKLPDYTIKFQDLSSKLKTLDRVDPRDLQTLASALAEAELPAAEGVDAELYVRKVQEWEEERHSLVQREKELRERALQERLARKAAKASA</sequence>
<evidence type="ECO:0000256" key="2">
    <source>
        <dbReference type="ARBA" id="ARBA00004496"/>
    </source>
</evidence>
<dbReference type="GO" id="GO:0019843">
    <property type="term" value="F:rRNA binding"/>
    <property type="evidence" value="ECO:0007669"/>
    <property type="project" value="UniProtKB-KW"/>
</dbReference>
<accession>A0A8T3EA13</accession>
<evidence type="ECO:0000256" key="15">
    <source>
        <dbReference type="ARBA" id="ARBA00069223"/>
    </source>
</evidence>
<evidence type="ECO:0000256" key="9">
    <source>
        <dbReference type="ARBA" id="ARBA00022946"/>
    </source>
</evidence>
<reference evidence="20" key="1">
    <citation type="submission" date="2021-01" db="EMBL/GenBank/DDBJ databases">
        <authorList>
            <person name="Zahm M."/>
            <person name="Roques C."/>
            <person name="Cabau C."/>
            <person name="Klopp C."/>
            <person name="Donnadieu C."/>
            <person name="Jouanno E."/>
            <person name="Lampietro C."/>
            <person name="Louis A."/>
            <person name="Herpin A."/>
            <person name="Echchiki A."/>
            <person name="Berthelot C."/>
            <person name="Parey E."/>
            <person name="Roest-Crollius H."/>
            <person name="Braasch I."/>
            <person name="Postlethwait J."/>
            <person name="Bobe J."/>
            <person name="Montfort J."/>
            <person name="Bouchez O."/>
            <person name="Begum T."/>
            <person name="Mejri S."/>
            <person name="Adams A."/>
            <person name="Chen W.-J."/>
            <person name="Guiguen Y."/>
        </authorList>
    </citation>
    <scope>NUCLEOTIDE SEQUENCE</scope>
    <source>
        <tissue evidence="20">Blood</tissue>
    </source>
</reference>
<keyword evidence="4" id="KW-0820">tRNA-binding</keyword>
<evidence type="ECO:0000256" key="7">
    <source>
        <dbReference type="ARBA" id="ARBA00022845"/>
    </source>
</evidence>
<evidence type="ECO:0000256" key="10">
    <source>
        <dbReference type="ARBA" id="ARBA00022980"/>
    </source>
</evidence>
<dbReference type="Proteomes" id="UP000829720">
    <property type="component" value="Unassembled WGS sequence"/>
</dbReference>
<dbReference type="PANTHER" id="PTHR21393">
    <property type="entry name" value="MITOCHONDRIAL 28S RIBOSOMAL PROTEIN S27"/>
    <property type="match status" value="1"/>
</dbReference>
<evidence type="ECO:0000256" key="8">
    <source>
        <dbReference type="ARBA" id="ARBA00022884"/>
    </source>
</evidence>
<dbReference type="GO" id="GO:0000049">
    <property type="term" value="F:tRNA binding"/>
    <property type="evidence" value="ECO:0007669"/>
    <property type="project" value="UniProtKB-KW"/>
</dbReference>
<keyword evidence="5" id="KW-0699">rRNA-binding</keyword>
<evidence type="ECO:0000256" key="6">
    <source>
        <dbReference type="ARBA" id="ARBA00022737"/>
    </source>
</evidence>
<keyword evidence="3" id="KW-0963">Cytoplasm</keyword>
<evidence type="ECO:0000256" key="5">
    <source>
        <dbReference type="ARBA" id="ARBA00022730"/>
    </source>
</evidence>
<evidence type="ECO:0000256" key="11">
    <source>
        <dbReference type="ARBA" id="ARBA00023054"/>
    </source>
</evidence>
<dbReference type="InterPro" id="IPR034913">
    <property type="entry name" value="mS27/PTCD2"/>
</dbReference>
<dbReference type="AlphaFoldDB" id="A0A8T3EA13"/>
<protein>
    <recommendedName>
        <fullName evidence="15">Small ribosomal subunit protein mS27</fullName>
    </recommendedName>
    <alternativeName>
        <fullName evidence="17">28S ribosomal protein S27, mitochondrial</fullName>
    </alternativeName>
    <alternativeName>
        <fullName evidence="16">Mitochondrial ribosomal protein S27</fullName>
    </alternativeName>
</protein>
<dbReference type="Pfam" id="PF10037">
    <property type="entry name" value="MRP-S27"/>
    <property type="match status" value="1"/>
</dbReference>
<gene>
    <name evidence="20" type="ORF">AGOR_G00014340</name>
</gene>
<keyword evidence="8" id="KW-0694">RNA-binding</keyword>